<dbReference type="SUPFAM" id="SSF48371">
    <property type="entry name" value="ARM repeat"/>
    <property type="match status" value="2"/>
</dbReference>
<protein>
    <recommendedName>
        <fullName evidence="8">Proteasome activator complex subunit 4 C-terminal domain-containing protein</fullName>
    </recommendedName>
</protein>
<dbReference type="GO" id="GO:0005829">
    <property type="term" value="C:cytosol"/>
    <property type="evidence" value="ECO:0007669"/>
    <property type="project" value="TreeGrafter"/>
</dbReference>
<reference evidence="7" key="1">
    <citation type="journal article" date="2020" name="J. Eukaryot. Microbiol.">
        <title>De novo Sequencing, Assembly and Annotation of the Transcriptome for the Free-Living Testate Amoeba Arcella intermedia.</title>
        <authorList>
            <person name="Ribeiro G.M."/>
            <person name="Porfirio-Sousa A.L."/>
            <person name="Maurer-Alcala X.X."/>
            <person name="Katz L.A."/>
            <person name="Lahr D.J.G."/>
        </authorList>
    </citation>
    <scope>NUCLEOTIDE SEQUENCE</scope>
</reference>
<dbReference type="Pfam" id="PF16507">
    <property type="entry name" value="HEAT_PSME4_mid"/>
    <property type="match status" value="1"/>
</dbReference>
<dbReference type="InterPro" id="IPR032430">
    <property type="entry name" value="Blm10_mid"/>
</dbReference>
<dbReference type="PANTHER" id="PTHR32170:SF3">
    <property type="entry name" value="PROTEASOME ACTIVATOR COMPLEX SUBUNIT 4"/>
    <property type="match status" value="1"/>
</dbReference>
<evidence type="ECO:0000256" key="2">
    <source>
        <dbReference type="ARBA" id="ARBA00022737"/>
    </source>
</evidence>
<dbReference type="EMBL" id="GIBP01000024">
    <property type="protein sequence ID" value="NDV28993.1"/>
    <property type="molecule type" value="Transcribed_RNA"/>
</dbReference>
<feature type="domain" description="Proteasome activator complex subunit 4 C-terminal" evidence="5">
    <location>
        <begin position="1550"/>
        <end position="1633"/>
    </location>
</feature>
<proteinExistence type="inferred from homology"/>
<keyword evidence="2" id="KW-0677">Repeat</keyword>
<dbReference type="InterPro" id="IPR011989">
    <property type="entry name" value="ARM-like"/>
</dbReference>
<dbReference type="PANTHER" id="PTHR32170">
    <property type="entry name" value="PROTEASOME ACTIVATOR COMPLEX SUBUNIT 4"/>
    <property type="match status" value="1"/>
</dbReference>
<dbReference type="InterPro" id="IPR016024">
    <property type="entry name" value="ARM-type_fold"/>
</dbReference>
<comment type="similarity">
    <text evidence="1">Belongs to the BLM10 family.</text>
</comment>
<dbReference type="Pfam" id="PF11919">
    <property type="entry name" value="PSME4_C"/>
    <property type="match status" value="1"/>
</dbReference>
<name>A0A6B2KVZ7_9EUKA</name>
<accession>A0A6B2KVZ7</accession>
<evidence type="ECO:0000256" key="3">
    <source>
        <dbReference type="ARBA" id="ARBA00022763"/>
    </source>
</evidence>
<dbReference type="GO" id="GO:0006281">
    <property type="term" value="P:DNA repair"/>
    <property type="evidence" value="ECO:0007669"/>
    <property type="project" value="UniProtKB-KW"/>
</dbReference>
<dbReference type="InterPro" id="IPR021843">
    <property type="entry name" value="PSME4_C"/>
</dbReference>
<dbReference type="GO" id="GO:0010499">
    <property type="term" value="P:proteasomal ubiquitin-independent protein catabolic process"/>
    <property type="evidence" value="ECO:0007669"/>
    <property type="project" value="TreeGrafter"/>
</dbReference>
<evidence type="ECO:0000256" key="4">
    <source>
        <dbReference type="ARBA" id="ARBA00023204"/>
    </source>
</evidence>
<feature type="domain" description="Proteasome activator Blm10 middle HEAT repeats region" evidence="6">
    <location>
        <begin position="378"/>
        <end position="662"/>
    </location>
</feature>
<keyword evidence="4" id="KW-0234">DNA repair</keyword>
<organism evidence="7">
    <name type="scientific">Arcella intermedia</name>
    <dbReference type="NCBI Taxonomy" id="1963864"/>
    <lineage>
        <taxon>Eukaryota</taxon>
        <taxon>Amoebozoa</taxon>
        <taxon>Tubulinea</taxon>
        <taxon>Elardia</taxon>
        <taxon>Arcellinida</taxon>
        <taxon>Sphaerothecina</taxon>
        <taxon>Arcellidae</taxon>
        <taxon>Arcella</taxon>
    </lineage>
</organism>
<evidence type="ECO:0000256" key="1">
    <source>
        <dbReference type="ARBA" id="ARBA00005739"/>
    </source>
</evidence>
<dbReference type="GO" id="GO:0005634">
    <property type="term" value="C:nucleus"/>
    <property type="evidence" value="ECO:0007669"/>
    <property type="project" value="TreeGrafter"/>
</dbReference>
<evidence type="ECO:0000313" key="7">
    <source>
        <dbReference type="EMBL" id="NDV28993.1"/>
    </source>
</evidence>
<evidence type="ECO:0008006" key="8">
    <source>
        <dbReference type="Google" id="ProtNLM"/>
    </source>
</evidence>
<evidence type="ECO:0000259" key="5">
    <source>
        <dbReference type="Pfam" id="PF11919"/>
    </source>
</evidence>
<evidence type="ECO:0000259" key="6">
    <source>
        <dbReference type="Pfam" id="PF16507"/>
    </source>
</evidence>
<dbReference type="GO" id="GO:0016504">
    <property type="term" value="F:peptidase activator activity"/>
    <property type="evidence" value="ECO:0007669"/>
    <property type="project" value="InterPro"/>
</dbReference>
<dbReference type="GO" id="GO:0070628">
    <property type="term" value="F:proteasome binding"/>
    <property type="evidence" value="ECO:0007669"/>
    <property type="project" value="InterPro"/>
</dbReference>
<keyword evidence="3" id="KW-0227">DNA damage</keyword>
<dbReference type="Gene3D" id="1.25.10.10">
    <property type="entry name" value="Leucine-rich Repeat Variant"/>
    <property type="match status" value="1"/>
</dbReference>
<dbReference type="InterPro" id="IPR035309">
    <property type="entry name" value="PSME4"/>
</dbReference>
<sequence>MYDLLENWSNVPEKIPNYEANVSKGVQRAIIHLVSTVRKHFPASSTKEITDEFLPKMCLHEQLLYKHQALFTLFVNPKHHHTEWLSKAIEMWDWVDSKEWSFTWMSLFSRLAEDFAGKEELTWDEPLFFSHIVRHTGLAVGGSSLVKLKSEPYPSKMKIFLPHSGMQQFKAAARWIVFALSPSNTVLSNLGKFLEQIISYFHPSNDGNWAMTLASFIENLTYLYLTRMKLENTKKIPAVLNEDTHKQFASILLPAAQGLLYSKKFHISKIGALSLGKLSRVHAESIYPSSISRILYLLSSPTSARLTAPACDASSSMVPSVINFKEFSMQLPNLLSLNLLTLDPNDPLKSFGGCKFFYGLFSFVPLFQKFVDSKSMMDEEMVASRKMVVEGWGEFTVCFMDKMIEYLYHKEEESNTNNPLEQTFQLLFKRMIISFFMQLSPELHKVAVEKLAKYVQQNVVINAKYSFAQLCKAATRAQPEASLKIFFDYLLDGIINTKTNKLKNSENKIIWSMLIISRVVRYGGSHILKYRDNLISLIRATHQDFTKKKILVQSNKLLRNTLKALTQVYPLDLRCLPANIWNSEEYKRDHWKRWGEVTEVNPEWHIPSNAEINFAKELIQLFGGEALDCLEGFTLKTPEKQLSDKQVAVYLSRVRTVLNGSGAVLEEKKENVVTKSGVELKQLGFTPLIPLELREKEFRSRASRVCHAVAVHYLDPNAHYIPTMNNLAKVIEVLLSVRATKPSKLGELKSSGKLFERFFYNPLSKFKYPRSISIEKQFRQYIAVLNDELYCIPFNEDTLNLFNDLISLYMRHFEPFKGKHVSIVGRLKQIPAAVNHFLPKLITRLSIAESTESEINAVISILSDPFVMRKILQNWTFLDIFIRNLLLAYVHENPTTQSKLYNLFSVFITQYYTEPVHYSLPQEASLSKIVEENNSVANLKYSQLIQFLVQNIDSTNPVHWKYEIMALGALMAILRSRDIEKYALEILKSAFMVLDNADLPLARKLSIEIISAVLAKISYKKTERSVVAPPSLGQFWEELPNESNWDNFNYLDKVYLGWNSKFSTFKDVDVKFSKTENITKFLDSKLSDVSFITKLLKKIEQDHNFSNEEDNSSQNKQQNMFSFFMQLKQPDSTKKDTIFKLIGSNHSPTWTRIDTDMSSGFSLSYSLFWQYFVGSSSIGSLQNVIPLLLNYMVDQERGQHCTVVEFFAGLLRQTRFMTKQEYDIAVAHLSKLLINARDHFLSKEVTNDWAFALRWGIYGQDPRRFNWMTSILYSDPLNPGKSTQLQTQQVSLLANYLREMSWRGIPLSEQILQYLSAHMDNPNKQVREAISHLLFIIFSIHLLPDGDLKLFSSEKLLEFSGQLVNRLEKTISQNDDSSERFRETVLQWLCYTMDHPAAIIQYVPPFLPLVFQLQTECAENTRNLAKIVIALASQLQFKKNQLTSFVDSTLRSISKTKNWRDRSPLCPTIQIFVFNHSFLLGEENLSNVFEIVLYLLGDAQIEVAESSKRALSSVIRTTGTKTIHQLITQFKSSLSTSSKSKTKSKDLTSTQKGLLGLSALVESQPYGIPSWLPEAVVLVSDHVQDPHPLKKIASECLKEFWRTHQDEWIFEQNKFTPEQIEAISQTTAPSYFA</sequence>